<comment type="cofactor">
    <cofactor evidence="1">
        <name>Ca(2+)</name>
        <dbReference type="ChEBI" id="CHEBI:29108"/>
    </cofactor>
</comment>
<dbReference type="SUPFAM" id="SSF51126">
    <property type="entry name" value="Pectin lyase-like"/>
    <property type="match status" value="1"/>
</dbReference>
<comment type="caution">
    <text evidence="12">The sequence shown here is derived from an EMBL/GenBank/DDBJ whole genome shotgun (WGS) entry which is preliminary data.</text>
</comment>
<dbReference type="InterPro" id="IPR011050">
    <property type="entry name" value="Pectin_lyase_fold/virulence"/>
</dbReference>
<evidence type="ECO:0000256" key="9">
    <source>
        <dbReference type="SAM" id="MobiDB-lite"/>
    </source>
</evidence>
<dbReference type="InterPro" id="IPR052052">
    <property type="entry name" value="Polysaccharide_Lyase_9"/>
</dbReference>
<dbReference type="AlphaFoldDB" id="A0A533QJN2"/>
<proteinExistence type="inferred from homology"/>
<dbReference type="Proteomes" id="UP000319783">
    <property type="component" value="Unassembled WGS sequence"/>
</dbReference>
<evidence type="ECO:0000256" key="6">
    <source>
        <dbReference type="ARBA" id="ARBA00022837"/>
    </source>
</evidence>
<dbReference type="Pfam" id="PF07602">
    <property type="entry name" value="DUF1565"/>
    <property type="match status" value="1"/>
</dbReference>
<dbReference type="GO" id="GO:0016837">
    <property type="term" value="F:carbon-oxygen lyase activity, acting on polysaccharides"/>
    <property type="evidence" value="ECO:0007669"/>
    <property type="project" value="TreeGrafter"/>
</dbReference>
<keyword evidence="3" id="KW-0964">Secreted</keyword>
<dbReference type="Pfam" id="PF13229">
    <property type="entry name" value="Beta_helix"/>
    <property type="match status" value="1"/>
</dbReference>
<evidence type="ECO:0000256" key="1">
    <source>
        <dbReference type="ARBA" id="ARBA00001913"/>
    </source>
</evidence>
<evidence type="ECO:0000256" key="4">
    <source>
        <dbReference type="ARBA" id="ARBA00022723"/>
    </source>
</evidence>
<evidence type="ECO:0000256" key="8">
    <source>
        <dbReference type="ARBA" id="ARBA00038263"/>
    </source>
</evidence>
<dbReference type="InterPro" id="IPR006626">
    <property type="entry name" value="PbH1"/>
</dbReference>
<dbReference type="GO" id="GO:0005576">
    <property type="term" value="C:extracellular region"/>
    <property type="evidence" value="ECO:0007669"/>
    <property type="project" value="UniProtKB-SubCell"/>
</dbReference>
<dbReference type="InterPro" id="IPR011459">
    <property type="entry name" value="DUF1565"/>
</dbReference>
<keyword evidence="7" id="KW-0456">Lyase</keyword>
<sequence length="633" mass="70793">MLLSHIQKVLKPPVFSLSILLSFISLTSTFFLSTNERCLADTYYVATNGNDSNSGSLSNPWRTIEKSIEKLQPGDTLYLRGGTYYESQIEINNRGDESNWITIKNYADESVTIDGCYKEFRSTPNSRWEVYDSSKGIYRSVDTYPNAREIYGYFGSGNDNYRLVPYEDYDDLRTSNEDYTRSGSIYIGPGIFWNGSNKKIYIRLKPSKQEIAMGYNIPSSADPRSTPMYIFSDHEIITFGPSSSYITIEGINARYQNNVFELESGSDHITLKNMEIAGGRTPIMIRGDVRDIVLDGIRVSDNVPPWIAWSDVKCGTQPGHSLQGTAISIEDSAHDIEIKNCVFNNTWDGIDANETAYNLHIHDNVFTGTRDDVVQLGSGCSDVEINHNRMILVSKGVSLEGSGSPLRPGTKYIHHNIIDCSKPMLGGRRDPNNLLSGKYHGPNGDGMVWARPFGRHQGIEFGGGDPWKIYHNTIIFGKELNGKGSGHEYILETFYPGYPQEVYNNIIIQTMDHWLARDCRVADGSQICDGNIYYRSAAGPKNYFFRSWEERLGSSSYYFKSLSAFKSSKLFDASRKYYAPGWEKNGTEANPQLDKDYYPAPDGPAAHGAIPLPSSWPGLDGGGYRGALPPQAP</sequence>
<comment type="similarity">
    <text evidence="8">Belongs to the polysaccharide lyase 9 family.</text>
</comment>
<evidence type="ECO:0000259" key="10">
    <source>
        <dbReference type="Pfam" id="PF07602"/>
    </source>
</evidence>
<evidence type="ECO:0000256" key="2">
    <source>
        <dbReference type="ARBA" id="ARBA00004613"/>
    </source>
</evidence>
<keyword evidence="5" id="KW-0732">Signal</keyword>
<dbReference type="EMBL" id="SULG01000010">
    <property type="protein sequence ID" value="TLD42961.1"/>
    <property type="molecule type" value="Genomic_DNA"/>
</dbReference>
<dbReference type="PANTHER" id="PTHR40088">
    <property type="entry name" value="PECTATE LYASE (EUROFUNG)"/>
    <property type="match status" value="1"/>
</dbReference>
<keyword evidence="6" id="KW-0106">Calcium</keyword>
<organism evidence="12 13">
    <name type="scientific">Candidatus Jettenia ecosi</name>
    <dbReference type="NCBI Taxonomy" id="2494326"/>
    <lineage>
        <taxon>Bacteria</taxon>
        <taxon>Pseudomonadati</taxon>
        <taxon>Planctomycetota</taxon>
        <taxon>Candidatus Brocadiia</taxon>
        <taxon>Candidatus Brocadiales</taxon>
        <taxon>Candidatus Brocadiaceae</taxon>
        <taxon>Candidatus Jettenia</taxon>
    </lineage>
</organism>
<dbReference type="GO" id="GO:0046872">
    <property type="term" value="F:metal ion binding"/>
    <property type="evidence" value="ECO:0007669"/>
    <property type="project" value="UniProtKB-KW"/>
</dbReference>
<accession>A0A533QJN2</accession>
<dbReference type="InterPro" id="IPR012334">
    <property type="entry name" value="Pectin_lyas_fold"/>
</dbReference>
<dbReference type="SMART" id="SM00710">
    <property type="entry name" value="PbH1"/>
    <property type="match status" value="4"/>
</dbReference>
<dbReference type="Gene3D" id="2.160.20.10">
    <property type="entry name" value="Single-stranded right-handed beta-helix, Pectin lyase-like"/>
    <property type="match status" value="2"/>
</dbReference>
<evidence type="ECO:0008006" key="14">
    <source>
        <dbReference type="Google" id="ProtNLM"/>
    </source>
</evidence>
<keyword evidence="4" id="KW-0479">Metal-binding</keyword>
<feature type="domain" description="Right handed beta helix" evidence="11">
    <location>
        <begin position="243"/>
        <end position="404"/>
    </location>
</feature>
<evidence type="ECO:0000256" key="3">
    <source>
        <dbReference type="ARBA" id="ARBA00022525"/>
    </source>
</evidence>
<evidence type="ECO:0000256" key="7">
    <source>
        <dbReference type="ARBA" id="ARBA00023239"/>
    </source>
</evidence>
<protein>
    <recommendedName>
        <fullName evidence="14">Right handed beta helix domain-containing protein</fullName>
    </recommendedName>
</protein>
<evidence type="ECO:0000259" key="11">
    <source>
        <dbReference type="Pfam" id="PF13229"/>
    </source>
</evidence>
<evidence type="ECO:0000256" key="5">
    <source>
        <dbReference type="ARBA" id="ARBA00022729"/>
    </source>
</evidence>
<dbReference type="PANTHER" id="PTHR40088:SF1">
    <property type="entry name" value="PECTATE LYASE PEL9"/>
    <property type="match status" value="1"/>
</dbReference>
<evidence type="ECO:0000313" key="13">
    <source>
        <dbReference type="Proteomes" id="UP000319783"/>
    </source>
</evidence>
<reference evidence="12 13" key="1">
    <citation type="submission" date="2019-04" db="EMBL/GenBank/DDBJ databases">
        <title>Genome of a novel bacterium Candidatus Jettenia ecosi reconstructed from metagenome of an anammox bioreactor.</title>
        <authorList>
            <person name="Mardanov A.V."/>
            <person name="Beletsky A.V."/>
            <person name="Ravin N.V."/>
            <person name="Botchkova E.A."/>
            <person name="Litti Y.V."/>
            <person name="Nozhevnikova A.N."/>
        </authorList>
    </citation>
    <scope>NUCLEOTIDE SEQUENCE [LARGE SCALE GENOMIC DNA]</scope>
    <source>
        <strain evidence="12">J2</strain>
    </source>
</reference>
<name>A0A533QJN2_9BACT</name>
<feature type="region of interest" description="Disordered" evidence="9">
    <location>
        <begin position="589"/>
        <end position="614"/>
    </location>
</feature>
<comment type="subcellular location">
    <subcellularLocation>
        <location evidence="2">Secreted</location>
    </subcellularLocation>
</comment>
<feature type="domain" description="DUF1565" evidence="10">
    <location>
        <begin position="48"/>
        <end position="89"/>
    </location>
</feature>
<gene>
    <name evidence="12" type="ORF">JETT_0749</name>
</gene>
<evidence type="ECO:0000313" key="12">
    <source>
        <dbReference type="EMBL" id="TLD42961.1"/>
    </source>
</evidence>
<dbReference type="InterPro" id="IPR039448">
    <property type="entry name" value="Beta_helix"/>
</dbReference>